<comment type="caution">
    <text evidence="1">The sequence shown here is derived from an EMBL/GenBank/DDBJ whole genome shotgun (WGS) entry which is preliminary data.</text>
</comment>
<protein>
    <submittedName>
        <fullName evidence="1">Uncharacterized protein</fullName>
    </submittedName>
</protein>
<dbReference type="Proteomes" id="UP000821845">
    <property type="component" value="Chromosome 3"/>
</dbReference>
<reference evidence="1" key="1">
    <citation type="submission" date="2020-05" db="EMBL/GenBank/DDBJ databases">
        <title>Large-scale comparative analyses of tick genomes elucidate their genetic diversity and vector capacities.</title>
        <authorList>
            <person name="Jia N."/>
            <person name="Wang J."/>
            <person name="Shi W."/>
            <person name="Du L."/>
            <person name="Sun Y."/>
            <person name="Zhan W."/>
            <person name="Jiang J."/>
            <person name="Wang Q."/>
            <person name="Zhang B."/>
            <person name="Ji P."/>
            <person name="Sakyi L.B."/>
            <person name="Cui X."/>
            <person name="Yuan T."/>
            <person name="Jiang B."/>
            <person name="Yang W."/>
            <person name="Lam T.T.-Y."/>
            <person name="Chang Q."/>
            <person name="Ding S."/>
            <person name="Wang X."/>
            <person name="Zhu J."/>
            <person name="Ruan X."/>
            <person name="Zhao L."/>
            <person name="Wei J."/>
            <person name="Que T."/>
            <person name="Du C."/>
            <person name="Cheng J."/>
            <person name="Dai P."/>
            <person name="Han X."/>
            <person name="Huang E."/>
            <person name="Gao Y."/>
            <person name="Liu J."/>
            <person name="Shao H."/>
            <person name="Ye R."/>
            <person name="Li L."/>
            <person name="Wei W."/>
            <person name="Wang X."/>
            <person name="Wang C."/>
            <person name="Yang T."/>
            <person name="Huo Q."/>
            <person name="Li W."/>
            <person name="Guo W."/>
            <person name="Chen H."/>
            <person name="Zhou L."/>
            <person name="Ni X."/>
            <person name="Tian J."/>
            <person name="Zhou Y."/>
            <person name="Sheng Y."/>
            <person name="Liu T."/>
            <person name="Pan Y."/>
            <person name="Xia L."/>
            <person name="Li J."/>
            <person name="Zhao F."/>
            <person name="Cao W."/>
        </authorList>
    </citation>
    <scope>NUCLEOTIDE SEQUENCE</scope>
    <source>
        <strain evidence="1">Hyas-2018</strain>
    </source>
</reference>
<keyword evidence="2" id="KW-1185">Reference proteome</keyword>
<organism evidence="1 2">
    <name type="scientific">Hyalomma asiaticum</name>
    <name type="common">Tick</name>
    <dbReference type="NCBI Taxonomy" id="266040"/>
    <lineage>
        <taxon>Eukaryota</taxon>
        <taxon>Metazoa</taxon>
        <taxon>Ecdysozoa</taxon>
        <taxon>Arthropoda</taxon>
        <taxon>Chelicerata</taxon>
        <taxon>Arachnida</taxon>
        <taxon>Acari</taxon>
        <taxon>Parasitiformes</taxon>
        <taxon>Ixodida</taxon>
        <taxon>Ixodoidea</taxon>
        <taxon>Ixodidae</taxon>
        <taxon>Hyalomminae</taxon>
        <taxon>Hyalomma</taxon>
    </lineage>
</organism>
<gene>
    <name evidence="1" type="ORF">HPB50_006014</name>
</gene>
<proteinExistence type="predicted"/>
<accession>A0ACB7SLJ7</accession>
<dbReference type="EMBL" id="CM023483">
    <property type="protein sequence ID" value="KAH6935450.1"/>
    <property type="molecule type" value="Genomic_DNA"/>
</dbReference>
<evidence type="ECO:0000313" key="2">
    <source>
        <dbReference type="Proteomes" id="UP000821845"/>
    </source>
</evidence>
<sequence length="72" mass="7756">MRLAPRSTWVCPSAGHTITHSTNPTFRFTTAEQWEAMLHSACPEDQQWAVRLTRGGAGLTSDAASIQGLATA</sequence>
<name>A0ACB7SLJ7_HYAAI</name>
<evidence type="ECO:0000313" key="1">
    <source>
        <dbReference type="EMBL" id="KAH6935450.1"/>
    </source>
</evidence>